<accession>A0A9N8HMQ2</accession>
<feature type="region of interest" description="Disordered" evidence="1">
    <location>
        <begin position="1"/>
        <end position="46"/>
    </location>
</feature>
<evidence type="ECO:0000313" key="2">
    <source>
        <dbReference type="EMBL" id="CAB9518307.1"/>
    </source>
</evidence>
<protein>
    <submittedName>
        <fullName evidence="2">Uncharacterized protein</fullName>
    </submittedName>
</protein>
<proteinExistence type="predicted"/>
<dbReference type="Proteomes" id="UP001153069">
    <property type="component" value="Unassembled WGS sequence"/>
</dbReference>
<feature type="compositionally biased region" description="Low complexity" evidence="1">
    <location>
        <begin position="138"/>
        <end position="147"/>
    </location>
</feature>
<feature type="region of interest" description="Disordered" evidence="1">
    <location>
        <begin position="307"/>
        <end position="353"/>
    </location>
</feature>
<evidence type="ECO:0000313" key="3">
    <source>
        <dbReference type="Proteomes" id="UP001153069"/>
    </source>
</evidence>
<gene>
    <name evidence="2" type="ORF">SEMRO_922_G220610.1</name>
</gene>
<organism evidence="2 3">
    <name type="scientific">Seminavis robusta</name>
    <dbReference type="NCBI Taxonomy" id="568900"/>
    <lineage>
        <taxon>Eukaryota</taxon>
        <taxon>Sar</taxon>
        <taxon>Stramenopiles</taxon>
        <taxon>Ochrophyta</taxon>
        <taxon>Bacillariophyta</taxon>
        <taxon>Bacillariophyceae</taxon>
        <taxon>Bacillariophycidae</taxon>
        <taxon>Naviculales</taxon>
        <taxon>Naviculaceae</taxon>
        <taxon>Seminavis</taxon>
    </lineage>
</organism>
<feature type="compositionally biased region" description="Polar residues" evidence="1">
    <location>
        <begin position="314"/>
        <end position="326"/>
    </location>
</feature>
<keyword evidence="3" id="KW-1185">Reference proteome</keyword>
<sequence>MTPKGNPNTNSDKDFVETTVTPPVGVSKSVRSSPLCSSGKMPRKTKAELPIAQKKKAIATLTPPDSAKAPSSIGFVPVGSEEDSKKTMAVNNAASASSNTNTAVVAGTQSTRAPKPALLVTNPVGNNKTDEEKKAHASVNSNSSVNSTAGDPLAGSGRFLEGETHRNNHDSFDQLLADAFSLGHARGYFKATMMQCVLMGQHLQALSCHSREIARFYSMSECWLRNLVVSLGPATDNTTALQTVAPHYKELALYHEQIQKNMHDEIAGKQQYLQMAMRRILDFELVVNQTERELLARCHAVGVAATRQSRRGTIATQNEAEGTPQETVPKRERGESADTAVDGESPTKKRKLVTPVDATAVTIDSESQATAGLAVQTAGDRDGAETGKKALRRVSVAISI</sequence>
<reference evidence="2" key="1">
    <citation type="submission" date="2020-06" db="EMBL/GenBank/DDBJ databases">
        <authorList>
            <consortium name="Plant Systems Biology data submission"/>
        </authorList>
    </citation>
    <scope>NUCLEOTIDE SEQUENCE</scope>
    <source>
        <strain evidence="2">D6</strain>
    </source>
</reference>
<evidence type="ECO:0000256" key="1">
    <source>
        <dbReference type="SAM" id="MobiDB-lite"/>
    </source>
</evidence>
<feature type="region of interest" description="Disordered" evidence="1">
    <location>
        <begin position="117"/>
        <end position="151"/>
    </location>
</feature>
<name>A0A9N8HMQ2_9STRA</name>
<dbReference type="EMBL" id="CAICTM010000920">
    <property type="protein sequence ID" value="CAB9518307.1"/>
    <property type="molecule type" value="Genomic_DNA"/>
</dbReference>
<dbReference type="AlphaFoldDB" id="A0A9N8HMQ2"/>
<feature type="compositionally biased region" description="Polar residues" evidence="1">
    <location>
        <begin position="1"/>
        <end position="10"/>
    </location>
</feature>
<comment type="caution">
    <text evidence="2">The sequence shown here is derived from an EMBL/GenBank/DDBJ whole genome shotgun (WGS) entry which is preliminary data.</text>
</comment>